<dbReference type="PROSITE" id="PS50222">
    <property type="entry name" value="EF_HAND_2"/>
    <property type="match status" value="2"/>
</dbReference>
<comment type="caution">
    <text evidence="3">The sequence shown here is derived from an EMBL/GenBank/DDBJ whole genome shotgun (WGS) entry which is preliminary data.</text>
</comment>
<gene>
    <name evidence="3" type="ORF">QTG54_011244</name>
</gene>
<dbReference type="PROSITE" id="PS00018">
    <property type="entry name" value="EF_HAND_1"/>
    <property type="match status" value="2"/>
</dbReference>
<dbReference type="Pfam" id="PF02872">
    <property type="entry name" value="5_nucleotid_C"/>
    <property type="match status" value="1"/>
</dbReference>
<reference evidence="3" key="1">
    <citation type="submission" date="2023-06" db="EMBL/GenBank/DDBJ databases">
        <title>Survivors Of The Sea: Transcriptome response of Skeletonema marinoi to long-term dormancy.</title>
        <authorList>
            <person name="Pinder M.I.M."/>
            <person name="Kourtchenko O."/>
            <person name="Robertson E.K."/>
            <person name="Larsson T."/>
            <person name="Maumus F."/>
            <person name="Osuna-Cruz C.M."/>
            <person name="Vancaester E."/>
            <person name="Stenow R."/>
            <person name="Vandepoele K."/>
            <person name="Ploug H."/>
            <person name="Bruchert V."/>
            <person name="Godhe A."/>
            <person name="Topel M."/>
        </authorList>
    </citation>
    <scope>NUCLEOTIDE SEQUENCE</scope>
    <source>
        <strain evidence="3">R05AC</strain>
    </source>
</reference>
<keyword evidence="4" id="KW-1185">Reference proteome</keyword>
<dbReference type="GO" id="GO:0005509">
    <property type="term" value="F:calcium ion binding"/>
    <property type="evidence" value="ECO:0007669"/>
    <property type="project" value="InterPro"/>
</dbReference>
<evidence type="ECO:0000313" key="4">
    <source>
        <dbReference type="Proteomes" id="UP001224775"/>
    </source>
</evidence>
<protein>
    <recommendedName>
        <fullName evidence="2">EF-hand domain-containing protein</fullName>
    </recommendedName>
</protein>
<sequence length="278" mass="31657">MLAEYFVDSATGKGLPLSSEHSRFQQTTVGGFFCSAVKQELDADVCVINGAPMLASKTYKNGVMSYQQLTSELPYPLKIIVVDMTRKQLRDAIEYSRENVEEGKSARVLDDGKVERRGYLHTDFKYWRQSLTCDLNELDDNEVISVALPRNLLKGFCQIQPLMDLNKELEEKNALPNEVDYIKAVDIIVGFCCKDRWSMICSQLSFEDLDLNGDGELSSDEVRAAVQHILGEEEATMELVNSMIEAIDTNSDGQIDEQEWNQILVRMRMRMRKSEEKE</sequence>
<keyword evidence="1" id="KW-0106">Calcium</keyword>
<name>A0AAD8Y2R5_9STRA</name>
<feature type="domain" description="EF-hand" evidence="2">
    <location>
        <begin position="235"/>
        <end position="270"/>
    </location>
</feature>
<dbReference type="GO" id="GO:0016787">
    <property type="term" value="F:hydrolase activity"/>
    <property type="evidence" value="ECO:0007669"/>
    <property type="project" value="InterPro"/>
</dbReference>
<evidence type="ECO:0000259" key="2">
    <source>
        <dbReference type="PROSITE" id="PS50222"/>
    </source>
</evidence>
<dbReference type="SUPFAM" id="SSF55816">
    <property type="entry name" value="5'-nucleotidase (syn. UDP-sugar hydrolase), C-terminal domain"/>
    <property type="match status" value="1"/>
</dbReference>
<dbReference type="Gene3D" id="1.10.238.10">
    <property type="entry name" value="EF-hand"/>
    <property type="match status" value="1"/>
</dbReference>
<dbReference type="InterPro" id="IPR036907">
    <property type="entry name" value="5'-Nucleotdase_C_sf"/>
</dbReference>
<dbReference type="InterPro" id="IPR002048">
    <property type="entry name" value="EF_hand_dom"/>
</dbReference>
<dbReference type="CDD" id="cd00051">
    <property type="entry name" value="EFh"/>
    <property type="match status" value="1"/>
</dbReference>
<dbReference type="SMART" id="SM00054">
    <property type="entry name" value="EFh"/>
    <property type="match status" value="2"/>
</dbReference>
<feature type="domain" description="EF-hand" evidence="2">
    <location>
        <begin position="206"/>
        <end position="232"/>
    </location>
</feature>
<accession>A0AAD8Y2R5</accession>
<evidence type="ECO:0000256" key="1">
    <source>
        <dbReference type="ARBA" id="ARBA00022837"/>
    </source>
</evidence>
<organism evidence="3 4">
    <name type="scientific">Skeletonema marinoi</name>
    <dbReference type="NCBI Taxonomy" id="267567"/>
    <lineage>
        <taxon>Eukaryota</taxon>
        <taxon>Sar</taxon>
        <taxon>Stramenopiles</taxon>
        <taxon>Ochrophyta</taxon>
        <taxon>Bacillariophyta</taxon>
        <taxon>Coscinodiscophyceae</taxon>
        <taxon>Thalassiosirophycidae</taxon>
        <taxon>Thalassiosirales</taxon>
        <taxon>Skeletonemataceae</taxon>
        <taxon>Skeletonema</taxon>
        <taxon>Skeletonema marinoi-dohrnii complex</taxon>
    </lineage>
</organism>
<dbReference type="InterPro" id="IPR008334">
    <property type="entry name" value="5'-Nucleotdase_C"/>
</dbReference>
<dbReference type="Pfam" id="PF13499">
    <property type="entry name" value="EF-hand_7"/>
    <property type="match status" value="1"/>
</dbReference>
<dbReference type="InterPro" id="IPR011992">
    <property type="entry name" value="EF-hand-dom_pair"/>
</dbReference>
<evidence type="ECO:0000313" key="3">
    <source>
        <dbReference type="EMBL" id="KAK1737950.1"/>
    </source>
</evidence>
<proteinExistence type="predicted"/>
<dbReference type="Gene3D" id="3.90.780.10">
    <property type="entry name" value="5'-Nucleotidase, C-terminal domain"/>
    <property type="match status" value="1"/>
</dbReference>
<dbReference type="EMBL" id="JATAAI010000022">
    <property type="protein sequence ID" value="KAK1737950.1"/>
    <property type="molecule type" value="Genomic_DNA"/>
</dbReference>
<dbReference type="InterPro" id="IPR018247">
    <property type="entry name" value="EF_Hand_1_Ca_BS"/>
</dbReference>
<dbReference type="SUPFAM" id="SSF47473">
    <property type="entry name" value="EF-hand"/>
    <property type="match status" value="1"/>
</dbReference>
<dbReference type="Proteomes" id="UP001224775">
    <property type="component" value="Unassembled WGS sequence"/>
</dbReference>
<dbReference type="AlphaFoldDB" id="A0AAD8Y2R5"/>
<dbReference type="GO" id="GO:0009166">
    <property type="term" value="P:nucleotide catabolic process"/>
    <property type="evidence" value="ECO:0007669"/>
    <property type="project" value="InterPro"/>
</dbReference>